<dbReference type="GO" id="GO:0050278">
    <property type="term" value="F:sedoheptulose-bisphosphatase activity"/>
    <property type="evidence" value="ECO:0007669"/>
    <property type="project" value="TreeGrafter"/>
</dbReference>
<evidence type="ECO:0000313" key="3">
    <source>
        <dbReference type="EMBL" id="KAF2859396.1"/>
    </source>
</evidence>
<gene>
    <name evidence="3" type="ORF">K470DRAFT_282667</name>
</gene>
<dbReference type="SUPFAM" id="SSF53254">
    <property type="entry name" value="Phosphoglycerate mutase-like"/>
    <property type="match status" value="1"/>
</dbReference>
<dbReference type="Proteomes" id="UP000799421">
    <property type="component" value="Unassembled WGS sequence"/>
</dbReference>
<dbReference type="PANTHER" id="PTHR48100">
    <property type="entry name" value="BROAD-SPECIFICITY PHOSPHATASE YOR283W-RELATED"/>
    <property type="match status" value="1"/>
</dbReference>
<accession>A0A6A7BVL9</accession>
<proteinExistence type="predicted"/>
<dbReference type="CDD" id="cd07067">
    <property type="entry name" value="HP_PGM_like"/>
    <property type="match status" value="1"/>
</dbReference>
<dbReference type="Pfam" id="PF00300">
    <property type="entry name" value="His_Phos_1"/>
    <property type="match status" value="1"/>
</dbReference>
<keyword evidence="4" id="KW-1185">Reference proteome</keyword>
<feature type="binding site" evidence="2">
    <location>
        <position position="68"/>
    </location>
    <ligand>
        <name>substrate</name>
    </ligand>
</feature>
<dbReference type="EMBL" id="MU005993">
    <property type="protein sequence ID" value="KAF2859396.1"/>
    <property type="molecule type" value="Genomic_DNA"/>
</dbReference>
<dbReference type="PANTHER" id="PTHR48100:SF15">
    <property type="entry name" value="SEDOHEPTULOSE 1,7-BISPHOSPHATASE"/>
    <property type="match status" value="1"/>
</dbReference>
<feature type="binding site" evidence="2">
    <location>
        <begin position="23"/>
        <end position="24"/>
    </location>
    <ligand>
        <name>substrate</name>
    </ligand>
</feature>
<evidence type="ECO:0000256" key="1">
    <source>
        <dbReference type="PIRSR" id="PIRSR613078-1"/>
    </source>
</evidence>
<dbReference type="InterPro" id="IPR029033">
    <property type="entry name" value="His_PPase_superfam"/>
</dbReference>
<evidence type="ECO:0000313" key="4">
    <source>
        <dbReference type="Proteomes" id="UP000799421"/>
    </source>
</evidence>
<dbReference type="OrthoDB" id="4818801at2759"/>
<evidence type="ECO:0000256" key="2">
    <source>
        <dbReference type="PIRSR" id="PIRSR613078-2"/>
    </source>
</evidence>
<dbReference type="InterPro" id="IPR013078">
    <property type="entry name" value="His_Pase_superF_clade-1"/>
</dbReference>
<name>A0A6A7BVL9_9PEZI</name>
<reference evidence="3" key="1">
    <citation type="journal article" date="2020" name="Stud. Mycol.">
        <title>101 Dothideomycetes genomes: a test case for predicting lifestyles and emergence of pathogens.</title>
        <authorList>
            <person name="Haridas S."/>
            <person name="Albert R."/>
            <person name="Binder M."/>
            <person name="Bloem J."/>
            <person name="Labutti K."/>
            <person name="Salamov A."/>
            <person name="Andreopoulos B."/>
            <person name="Baker S."/>
            <person name="Barry K."/>
            <person name="Bills G."/>
            <person name="Bluhm B."/>
            <person name="Cannon C."/>
            <person name="Castanera R."/>
            <person name="Culley D."/>
            <person name="Daum C."/>
            <person name="Ezra D."/>
            <person name="Gonzalez J."/>
            <person name="Henrissat B."/>
            <person name="Kuo A."/>
            <person name="Liang C."/>
            <person name="Lipzen A."/>
            <person name="Lutzoni F."/>
            <person name="Magnuson J."/>
            <person name="Mondo S."/>
            <person name="Nolan M."/>
            <person name="Ohm R."/>
            <person name="Pangilinan J."/>
            <person name="Park H.-J."/>
            <person name="Ramirez L."/>
            <person name="Alfaro M."/>
            <person name="Sun H."/>
            <person name="Tritt A."/>
            <person name="Yoshinaga Y."/>
            <person name="Zwiers L.-H."/>
            <person name="Turgeon B."/>
            <person name="Goodwin S."/>
            <person name="Spatafora J."/>
            <person name="Crous P."/>
            <person name="Grigoriev I."/>
        </authorList>
    </citation>
    <scope>NUCLEOTIDE SEQUENCE</scope>
    <source>
        <strain evidence="3">CBS 480.64</strain>
    </source>
</reference>
<dbReference type="GO" id="GO:0046390">
    <property type="term" value="P:ribose phosphate biosynthetic process"/>
    <property type="evidence" value="ECO:0007669"/>
    <property type="project" value="TreeGrafter"/>
</dbReference>
<organism evidence="3 4">
    <name type="scientific">Piedraia hortae CBS 480.64</name>
    <dbReference type="NCBI Taxonomy" id="1314780"/>
    <lineage>
        <taxon>Eukaryota</taxon>
        <taxon>Fungi</taxon>
        <taxon>Dikarya</taxon>
        <taxon>Ascomycota</taxon>
        <taxon>Pezizomycotina</taxon>
        <taxon>Dothideomycetes</taxon>
        <taxon>Dothideomycetidae</taxon>
        <taxon>Capnodiales</taxon>
        <taxon>Piedraiaceae</taxon>
        <taxon>Piedraia</taxon>
    </lineage>
</organism>
<protein>
    <submittedName>
        <fullName evidence="3">Phosphoglycerate mutase family protein</fullName>
    </submittedName>
</protein>
<dbReference type="Gene3D" id="3.40.50.1240">
    <property type="entry name" value="Phosphoglycerate mutase-like"/>
    <property type="match status" value="1"/>
</dbReference>
<feature type="active site" description="Tele-phosphohistidine intermediate" evidence="1">
    <location>
        <position position="11"/>
    </location>
</feature>
<dbReference type="SMART" id="SM00855">
    <property type="entry name" value="PGAM"/>
    <property type="match status" value="1"/>
</dbReference>
<dbReference type="AlphaFoldDB" id="A0A6A7BVL9"/>
<sequence length="213" mass="23213">MPPPRLFVVRHGETEWSLSGKHTGETDVPLTAAGETRITATAAAMIGEEGKLITPSNLAQVFVSPRTRARRTLQLLNVGGNVPVQVTDAVREWTYGSYEGLTSAQIREKNPDWDIWRDGCPGGESPGQIKERLDAFIEEVREGFHRPVFEGKKEKGDVLVVAHGHILRALASRWVGQELGTTRLLLEPGGVGSLSYEHDDIKQPGLVLGGAFA</sequence>
<dbReference type="InterPro" id="IPR050275">
    <property type="entry name" value="PGM_Phosphatase"/>
</dbReference>
<feature type="active site" description="Proton donor/acceptor" evidence="1">
    <location>
        <position position="92"/>
    </location>
</feature>
<feature type="binding site" evidence="2">
    <location>
        <begin position="92"/>
        <end position="95"/>
    </location>
    <ligand>
        <name>substrate</name>
    </ligand>
</feature>